<dbReference type="Proteomes" id="UP001141552">
    <property type="component" value="Unassembled WGS sequence"/>
</dbReference>
<comment type="caution">
    <text evidence="7">The sequence shown here is derived from an EMBL/GenBank/DDBJ whole genome shotgun (WGS) entry which is preliminary data.</text>
</comment>
<evidence type="ECO:0000256" key="2">
    <source>
        <dbReference type="ARBA" id="ARBA00023125"/>
    </source>
</evidence>
<dbReference type="OrthoDB" id="730183at2759"/>
<reference evidence="7" key="2">
    <citation type="journal article" date="2023" name="Plants (Basel)">
        <title>Annotation of the Turnera subulata (Passifloraceae) Draft Genome Reveals the S-Locus Evolved after the Divergence of Turneroideae from Passifloroideae in a Stepwise Manner.</title>
        <authorList>
            <person name="Henning P.M."/>
            <person name="Roalson E.H."/>
            <person name="Mir W."/>
            <person name="McCubbin A.G."/>
            <person name="Shore J.S."/>
        </authorList>
    </citation>
    <scope>NUCLEOTIDE SEQUENCE</scope>
    <source>
        <strain evidence="7">F60SS</strain>
    </source>
</reference>
<protein>
    <recommendedName>
        <fullName evidence="6">NAC domain-containing protein</fullName>
    </recommendedName>
</protein>
<dbReference type="PROSITE" id="PS51005">
    <property type="entry name" value="NAC"/>
    <property type="match status" value="1"/>
</dbReference>
<evidence type="ECO:0000313" key="7">
    <source>
        <dbReference type="EMBL" id="KAJ4850684.1"/>
    </source>
</evidence>
<dbReference type="Pfam" id="PF02365">
    <property type="entry name" value="NAM"/>
    <property type="match status" value="1"/>
</dbReference>
<evidence type="ECO:0000256" key="1">
    <source>
        <dbReference type="ARBA" id="ARBA00023015"/>
    </source>
</evidence>
<evidence type="ECO:0000313" key="8">
    <source>
        <dbReference type="Proteomes" id="UP001141552"/>
    </source>
</evidence>
<proteinExistence type="predicted"/>
<dbReference type="InterPro" id="IPR003441">
    <property type="entry name" value="NAC-dom"/>
</dbReference>
<dbReference type="GO" id="GO:0003677">
    <property type="term" value="F:DNA binding"/>
    <property type="evidence" value="ECO:0007669"/>
    <property type="project" value="UniProtKB-KW"/>
</dbReference>
<evidence type="ECO:0000256" key="3">
    <source>
        <dbReference type="ARBA" id="ARBA00023163"/>
    </source>
</evidence>
<name>A0A9Q0GI11_9ROSI</name>
<keyword evidence="8" id="KW-1185">Reference proteome</keyword>
<feature type="domain" description="NAC" evidence="6">
    <location>
        <begin position="41"/>
        <end position="91"/>
    </location>
</feature>
<keyword evidence="3" id="KW-0804">Transcription</keyword>
<dbReference type="EMBL" id="JAKUCV010000256">
    <property type="protein sequence ID" value="KAJ4850684.1"/>
    <property type="molecule type" value="Genomic_DNA"/>
</dbReference>
<dbReference type="AlphaFoldDB" id="A0A9Q0GI11"/>
<reference evidence="7" key="1">
    <citation type="submission" date="2022-02" db="EMBL/GenBank/DDBJ databases">
        <authorList>
            <person name="Henning P.M."/>
            <person name="McCubbin A.G."/>
            <person name="Shore J.S."/>
        </authorList>
    </citation>
    <scope>NUCLEOTIDE SEQUENCE</scope>
    <source>
        <strain evidence="7">F60SS</strain>
        <tissue evidence="7">Leaves</tissue>
    </source>
</reference>
<evidence type="ECO:0000256" key="4">
    <source>
        <dbReference type="ARBA" id="ARBA00023242"/>
    </source>
</evidence>
<feature type="compositionally biased region" description="Low complexity" evidence="5">
    <location>
        <begin position="13"/>
        <end position="29"/>
    </location>
</feature>
<keyword evidence="2" id="KW-0238">DNA-binding</keyword>
<dbReference type="InterPro" id="IPR036093">
    <property type="entry name" value="NAC_dom_sf"/>
</dbReference>
<keyword evidence="4" id="KW-0539">Nucleus</keyword>
<keyword evidence="1" id="KW-0805">Transcription regulation</keyword>
<dbReference type="GO" id="GO:0006355">
    <property type="term" value="P:regulation of DNA-templated transcription"/>
    <property type="evidence" value="ECO:0007669"/>
    <property type="project" value="InterPro"/>
</dbReference>
<feature type="region of interest" description="Disordered" evidence="5">
    <location>
        <begin position="13"/>
        <end position="41"/>
    </location>
</feature>
<evidence type="ECO:0000259" key="6">
    <source>
        <dbReference type="PROSITE" id="PS51005"/>
    </source>
</evidence>
<evidence type="ECO:0000256" key="5">
    <source>
        <dbReference type="SAM" id="MobiDB-lite"/>
    </source>
</evidence>
<accession>A0A9Q0GI11</accession>
<dbReference type="SUPFAM" id="SSF101941">
    <property type="entry name" value="NAC domain"/>
    <property type="match status" value="1"/>
</dbReference>
<organism evidence="7 8">
    <name type="scientific">Turnera subulata</name>
    <dbReference type="NCBI Taxonomy" id="218843"/>
    <lineage>
        <taxon>Eukaryota</taxon>
        <taxon>Viridiplantae</taxon>
        <taxon>Streptophyta</taxon>
        <taxon>Embryophyta</taxon>
        <taxon>Tracheophyta</taxon>
        <taxon>Spermatophyta</taxon>
        <taxon>Magnoliopsida</taxon>
        <taxon>eudicotyledons</taxon>
        <taxon>Gunneridae</taxon>
        <taxon>Pentapetalae</taxon>
        <taxon>rosids</taxon>
        <taxon>fabids</taxon>
        <taxon>Malpighiales</taxon>
        <taxon>Passifloraceae</taxon>
        <taxon>Turnera</taxon>
    </lineage>
</organism>
<gene>
    <name evidence="7" type="ORF">Tsubulata_027909</name>
</gene>
<sequence length="91" mass="10667">MSQSNENVVVNNIIISNNNNSSSKQQQQQQEEEDEHEQDMVMPGFRFHPTEEELVEFYLRCKVEGKRFNVELINHVQALNRISLKTALIFC</sequence>